<dbReference type="PANTHER" id="PTHR35006:SF2">
    <property type="entry name" value="GLYOXALASE FAMILY PROTEIN (AFU_ORTHOLOGUE AFUA_5G14830)"/>
    <property type="match status" value="1"/>
</dbReference>
<proteinExistence type="predicted"/>
<dbReference type="CDD" id="cd07262">
    <property type="entry name" value="VOC_like"/>
    <property type="match status" value="1"/>
</dbReference>
<dbReference type="PANTHER" id="PTHR35006">
    <property type="entry name" value="GLYOXALASE FAMILY PROTEIN (AFU_ORTHOLOGUE AFUA_5G14830)"/>
    <property type="match status" value="1"/>
</dbReference>
<gene>
    <name evidence="2" type="ORF">PSQ39_09175</name>
</gene>
<dbReference type="Gene3D" id="3.10.180.10">
    <property type="entry name" value="2,3-Dihydroxybiphenyl 1,2-Dioxygenase, domain 1"/>
    <property type="match status" value="1"/>
</dbReference>
<dbReference type="Pfam" id="PF00903">
    <property type="entry name" value="Glyoxalase"/>
    <property type="match status" value="1"/>
</dbReference>
<dbReference type="Proteomes" id="UP001528672">
    <property type="component" value="Unassembled WGS sequence"/>
</dbReference>
<accession>A0ABT5MHZ3</accession>
<name>A0ABT5MHZ3_9BURK</name>
<organism evidence="2 3">
    <name type="scientific">Curvibacter microcysteis</name>
    <dbReference type="NCBI Taxonomy" id="3026419"/>
    <lineage>
        <taxon>Bacteria</taxon>
        <taxon>Pseudomonadati</taxon>
        <taxon>Pseudomonadota</taxon>
        <taxon>Betaproteobacteria</taxon>
        <taxon>Burkholderiales</taxon>
        <taxon>Comamonadaceae</taxon>
        <taxon>Curvibacter</taxon>
    </lineage>
</organism>
<sequence>MLDHMTFRVTDIQRAKAFYSAALAPLDYSLSYEGFHGVNILGFGYPDAAEPTGQKSDVWFIDGPSPHGGPPATTGCHLAWRASSRAQVDAFYQAAIAAGGRDNGAPGLRPDYHPDYYGAFVIDPEGNNIEAVCHLPA</sequence>
<dbReference type="SUPFAM" id="SSF54593">
    <property type="entry name" value="Glyoxalase/Bleomycin resistance protein/Dihydroxybiphenyl dioxygenase"/>
    <property type="match status" value="1"/>
</dbReference>
<dbReference type="InterPro" id="IPR037523">
    <property type="entry name" value="VOC_core"/>
</dbReference>
<evidence type="ECO:0000259" key="1">
    <source>
        <dbReference type="PROSITE" id="PS51819"/>
    </source>
</evidence>
<protein>
    <submittedName>
        <fullName evidence="2">VOC family protein</fullName>
    </submittedName>
</protein>
<evidence type="ECO:0000313" key="3">
    <source>
        <dbReference type="Proteomes" id="UP001528672"/>
    </source>
</evidence>
<keyword evidence="3" id="KW-1185">Reference proteome</keyword>
<dbReference type="EMBL" id="JAQSIO010000003">
    <property type="protein sequence ID" value="MDD0814800.1"/>
    <property type="molecule type" value="Genomic_DNA"/>
</dbReference>
<feature type="domain" description="VOC" evidence="1">
    <location>
        <begin position="1"/>
        <end position="134"/>
    </location>
</feature>
<dbReference type="RefSeq" id="WP_273926472.1">
    <property type="nucleotide sequence ID" value="NZ_JAQSIO010000003.1"/>
</dbReference>
<comment type="caution">
    <text evidence="2">The sequence shown here is derived from an EMBL/GenBank/DDBJ whole genome shotgun (WGS) entry which is preliminary data.</text>
</comment>
<dbReference type="PROSITE" id="PS51819">
    <property type="entry name" value="VOC"/>
    <property type="match status" value="1"/>
</dbReference>
<evidence type="ECO:0000313" key="2">
    <source>
        <dbReference type="EMBL" id="MDD0814800.1"/>
    </source>
</evidence>
<reference evidence="2 3" key="1">
    <citation type="submission" date="2023-02" db="EMBL/GenBank/DDBJ databases">
        <title>Bacterial whole genome sequence for Curvibacter sp. HBC28.</title>
        <authorList>
            <person name="Le V."/>
            <person name="Ko S.-R."/>
            <person name="Ahn C.-Y."/>
            <person name="Oh H.-M."/>
        </authorList>
    </citation>
    <scope>NUCLEOTIDE SEQUENCE [LARGE SCALE GENOMIC DNA]</scope>
    <source>
        <strain evidence="2 3">HBC28</strain>
    </source>
</reference>
<dbReference type="InterPro" id="IPR004360">
    <property type="entry name" value="Glyas_Fos-R_dOase_dom"/>
</dbReference>
<dbReference type="InterPro" id="IPR029068">
    <property type="entry name" value="Glyas_Bleomycin-R_OHBP_Dase"/>
</dbReference>